<gene>
    <name evidence="1" type="ORF">JCM9140_1374</name>
</gene>
<dbReference type="EMBL" id="BAUT01000009">
    <property type="protein sequence ID" value="GAE25383.1"/>
    <property type="molecule type" value="Genomic_DNA"/>
</dbReference>
<name>W4Q0Y5_9BACI</name>
<sequence>MVKDIKRIQEITPIQSLLAILVLAVLVVSFLLASQSYFSYIEVTKIANSCYDAGGFPVIVKSGVNLAYFDCIE</sequence>
<dbReference type="AlphaFoldDB" id="W4Q0Y5"/>
<evidence type="ECO:0000313" key="1">
    <source>
        <dbReference type="EMBL" id="GAE25383.1"/>
    </source>
</evidence>
<proteinExistence type="predicted"/>
<dbReference type="OrthoDB" id="2428463at2"/>
<accession>W4Q0Y5</accession>
<evidence type="ECO:0000313" key="2">
    <source>
        <dbReference type="Proteomes" id="UP000018890"/>
    </source>
</evidence>
<organism evidence="1 2">
    <name type="scientific">Halalkalibacter wakoensis JCM 9140</name>
    <dbReference type="NCBI Taxonomy" id="1236970"/>
    <lineage>
        <taxon>Bacteria</taxon>
        <taxon>Bacillati</taxon>
        <taxon>Bacillota</taxon>
        <taxon>Bacilli</taxon>
        <taxon>Bacillales</taxon>
        <taxon>Bacillaceae</taxon>
        <taxon>Halalkalibacter</taxon>
    </lineage>
</organism>
<protein>
    <submittedName>
        <fullName evidence="1">Uncharacterized protein</fullName>
    </submittedName>
</protein>
<comment type="caution">
    <text evidence="1">The sequence shown here is derived from an EMBL/GenBank/DDBJ whole genome shotgun (WGS) entry which is preliminary data.</text>
</comment>
<dbReference type="Proteomes" id="UP000018890">
    <property type="component" value="Unassembled WGS sequence"/>
</dbReference>
<dbReference type="RefSeq" id="WP_034743711.1">
    <property type="nucleotide sequence ID" value="NZ_BAUT01000009.1"/>
</dbReference>
<reference evidence="1" key="1">
    <citation type="journal article" date="2014" name="Genome Announc.">
        <title>Draft Genome Sequences of Three Alkaliphilic Bacillus Strains, Bacillus wakoensis JCM 9140T, Bacillus akibai JCM 9157T, and Bacillus hemicellulosilyticus JCM 9152T.</title>
        <authorList>
            <person name="Yuki M."/>
            <person name="Oshima K."/>
            <person name="Suda W."/>
            <person name="Oshida Y."/>
            <person name="Kitamura K."/>
            <person name="Iida T."/>
            <person name="Hattori M."/>
            <person name="Ohkuma M."/>
        </authorList>
    </citation>
    <scope>NUCLEOTIDE SEQUENCE [LARGE SCALE GENOMIC DNA]</scope>
    <source>
        <strain evidence="1">JCM 9140</strain>
    </source>
</reference>
<keyword evidence="2" id="KW-1185">Reference proteome</keyword>